<name>A0A0E9TPD7_ANGAN</name>
<reference evidence="1" key="2">
    <citation type="journal article" date="2015" name="Fish Shellfish Immunol.">
        <title>Early steps in the European eel (Anguilla anguilla)-Vibrio vulnificus interaction in the gills: Role of the RtxA13 toxin.</title>
        <authorList>
            <person name="Callol A."/>
            <person name="Pajuelo D."/>
            <person name="Ebbesson L."/>
            <person name="Teles M."/>
            <person name="MacKenzie S."/>
            <person name="Amaro C."/>
        </authorList>
    </citation>
    <scope>NUCLEOTIDE SEQUENCE</scope>
</reference>
<protein>
    <submittedName>
        <fullName evidence="1">Uncharacterized protein</fullName>
    </submittedName>
</protein>
<dbReference type="EMBL" id="GBXM01053136">
    <property type="protein sequence ID" value="JAH55441.1"/>
    <property type="molecule type" value="Transcribed_RNA"/>
</dbReference>
<proteinExistence type="predicted"/>
<reference evidence="1" key="1">
    <citation type="submission" date="2014-11" db="EMBL/GenBank/DDBJ databases">
        <authorList>
            <person name="Amaro Gonzalez C."/>
        </authorList>
    </citation>
    <scope>NUCLEOTIDE SEQUENCE</scope>
</reference>
<evidence type="ECO:0000313" key="1">
    <source>
        <dbReference type="EMBL" id="JAH55441.1"/>
    </source>
</evidence>
<accession>A0A0E9TPD7</accession>
<sequence>MAILKTTLCSSLCGTAECIRYWKALMK</sequence>
<organism evidence="1">
    <name type="scientific">Anguilla anguilla</name>
    <name type="common">European freshwater eel</name>
    <name type="synonym">Muraena anguilla</name>
    <dbReference type="NCBI Taxonomy" id="7936"/>
    <lineage>
        <taxon>Eukaryota</taxon>
        <taxon>Metazoa</taxon>
        <taxon>Chordata</taxon>
        <taxon>Craniata</taxon>
        <taxon>Vertebrata</taxon>
        <taxon>Euteleostomi</taxon>
        <taxon>Actinopterygii</taxon>
        <taxon>Neopterygii</taxon>
        <taxon>Teleostei</taxon>
        <taxon>Anguilliformes</taxon>
        <taxon>Anguillidae</taxon>
        <taxon>Anguilla</taxon>
    </lineage>
</organism>
<dbReference type="AlphaFoldDB" id="A0A0E9TPD7"/>